<evidence type="ECO:0000256" key="4">
    <source>
        <dbReference type="ARBA" id="ARBA00022571"/>
    </source>
</evidence>
<reference evidence="10 11" key="1">
    <citation type="submission" date="2019-07" db="EMBL/GenBank/DDBJ databases">
        <title>Whole genome shotgun sequence of Skermanella aerolata NBRC 106429.</title>
        <authorList>
            <person name="Hosoyama A."/>
            <person name="Uohara A."/>
            <person name="Ohji S."/>
            <person name="Ichikawa N."/>
        </authorList>
    </citation>
    <scope>NUCLEOTIDE SEQUENCE [LARGE SCALE GENOMIC DNA]</scope>
    <source>
        <strain evidence="10 11">NBRC 106429</strain>
    </source>
</reference>
<evidence type="ECO:0000256" key="7">
    <source>
        <dbReference type="SAM" id="Coils"/>
    </source>
</evidence>
<keyword evidence="6" id="KW-0028">Amino-acid biosynthesis</keyword>
<comment type="caution">
    <text evidence="10">The sequence shown here is derived from an EMBL/GenBank/DDBJ whole genome shotgun (WGS) entry which is preliminary data.</text>
</comment>
<evidence type="ECO:0000256" key="2">
    <source>
        <dbReference type="ARBA" id="ARBA00004941"/>
    </source>
</evidence>
<keyword evidence="7" id="KW-0175">Coiled coil</keyword>
<keyword evidence="4 6" id="KW-0055">Arginine biosynthesis</keyword>
<feature type="coiled-coil region" evidence="7">
    <location>
        <begin position="459"/>
        <end position="493"/>
    </location>
</feature>
<comment type="pathway">
    <text evidence="2 6">Amino-acid biosynthesis; L-arginine biosynthesis; L-arginine from L-ornithine and carbamoyl phosphate: step 3/3.</text>
</comment>
<evidence type="ECO:0000259" key="8">
    <source>
        <dbReference type="Pfam" id="PF00206"/>
    </source>
</evidence>
<comment type="similarity">
    <text evidence="6">Belongs to the lyase 1 family. Argininosuccinate lyase subfamily.</text>
</comment>
<evidence type="ECO:0000256" key="1">
    <source>
        <dbReference type="ARBA" id="ARBA00000985"/>
    </source>
</evidence>
<keyword evidence="11" id="KW-1185">Reference proteome</keyword>
<dbReference type="InterPro" id="IPR000362">
    <property type="entry name" value="Fumarate_lyase_fam"/>
</dbReference>
<dbReference type="AlphaFoldDB" id="A0A512DIY1"/>
<dbReference type="HAMAP" id="MF_00006">
    <property type="entry name" value="Arg_succ_lyase"/>
    <property type="match status" value="1"/>
</dbReference>
<dbReference type="PRINTS" id="PR00145">
    <property type="entry name" value="ARGSUCLYASE"/>
</dbReference>
<comment type="subcellular location">
    <subcellularLocation>
        <location evidence="6">Cytoplasm</location>
    </subcellularLocation>
</comment>
<dbReference type="PANTHER" id="PTHR43814">
    <property type="entry name" value="ARGININOSUCCINATE LYASE"/>
    <property type="match status" value="1"/>
</dbReference>
<gene>
    <name evidence="10" type="primary">argH_1</name>
    <name evidence="6" type="synonym">argH</name>
    <name evidence="10" type="ORF">SAE02_05910</name>
</gene>
<dbReference type="InterPro" id="IPR022761">
    <property type="entry name" value="Fumarate_lyase_N"/>
</dbReference>
<dbReference type="InterPro" id="IPR029419">
    <property type="entry name" value="Arg_succ_lyase_C"/>
</dbReference>
<dbReference type="EMBL" id="BJYZ01000002">
    <property type="protein sequence ID" value="GEO36443.1"/>
    <property type="molecule type" value="Genomic_DNA"/>
</dbReference>
<dbReference type="PRINTS" id="PR00149">
    <property type="entry name" value="FUMRATELYASE"/>
</dbReference>
<proteinExistence type="inferred from homology"/>
<dbReference type="RefSeq" id="WP_044425439.1">
    <property type="nucleotide sequence ID" value="NZ_BJYZ01000002.1"/>
</dbReference>
<dbReference type="Gene3D" id="1.10.275.10">
    <property type="entry name" value="Fumarase/aspartase (N-terminal domain)"/>
    <property type="match status" value="1"/>
</dbReference>
<sequence>MESQVSGFLAEAMAPEVQKGLMEPALRRTFAPQLPLTTEINKAHVLMLLNRGIISADVAGRLARAVLELEEAGPGAFTLDPALEDPYFNYEAKLIGMVGPDVGGRIHIGRSRNDLKATQDRLRARKVALSIMDELLALRRNLIDQGERYADVVMPGYTHLQPAQPITYGYFLLGLAHAVERDFRRLAECYARVNLSPLGAAALAGTSFAISRTSTAEALGFDGIVHHAQDAVGNRDAVIELLSSASLLASSIGRLAQDFYVMTTYEFQTLHLPDCIAITSSIMPQKKNMAALENLKGRVAIMTGALVTALAAYKAVPFSHAQDGTMDGMRWTWEALEEFAGMLPVASLVVARAEPRRERMLELAKANFSTVTDLADALVRETTLSFREAHHIVGRVVRLAMARGLKAEEITTDLLNQAARETVGHDIRFSADALRDSLDPARAVEGRAGTGSPARSDVLGMAERLRRSLETDRQELTARQERVAKAKARLEADFADLARSNRA</sequence>
<dbReference type="Gene3D" id="1.10.40.30">
    <property type="entry name" value="Fumarase/aspartase (C-terminal domain)"/>
    <property type="match status" value="1"/>
</dbReference>
<dbReference type="InterPro" id="IPR024083">
    <property type="entry name" value="Fumarase/histidase_N"/>
</dbReference>
<dbReference type="GO" id="GO:0042450">
    <property type="term" value="P:L-arginine biosynthetic process via ornithine"/>
    <property type="evidence" value="ECO:0007669"/>
    <property type="project" value="UniProtKB-UniRule"/>
</dbReference>
<feature type="domain" description="Argininosuccinate lyase C-terminal" evidence="9">
    <location>
        <begin position="368"/>
        <end position="445"/>
    </location>
</feature>
<dbReference type="PANTHER" id="PTHR43814:SF1">
    <property type="entry name" value="ARGININOSUCCINATE LYASE"/>
    <property type="match status" value="1"/>
</dbReference>
<comment type="catalytic activity">
    <reaction evidence="1 6">
        <text>2-(N(omega)-L-arginino)succinate = fumarate + L-arginine</text>
        <dbReference type="Rhea" id="RHEA:24020"/>
        <dbReference type="ChEBI" id="CHEBI:29806"/>
        <dbReference type="ChEBI" id="CHEBI:32682"/>
        <dbReference type="ChEBI" id="CHEBI:57472"/>
        <dbReference type="EC" id="4.3.2.1"/>
    </reaction>
</comment>
<dbReference type="OrthoDB" id="9769623at2"/>
<evidence type="ECO:0000313" key="10">
    <source>
        <dbReference type="EMBL" id="GEO36443.1"/>
    </source>
</evidence>
<dbReference type="GO" id="GO:0004056">
    <property type="term" value="F:argininosuccinate lyase activity"/>
    <property type="evidence" value="ECO:0007669"/>
    <property type="project" value="UniProtKB-UniRule"/>
</dbReference>
<evidence type="ECO:0000256" key="3">
    <source>
        <dbReference type="ARBA" id="ARBA00012338"/>
    </source>
</evidence>
<dbReference type="SUPFAM" id="SSF48557">
    <property type="entry name" value="L-aspartase-like"/>
    <property type="match status" value="1"/>
</dbReference>
<dbReference type="CDD" id="cd01359">
    <property type="entry name" value="Argininosuccinate_lyase"/>
    <property type="match status" value="1"/>
</dbReference>
<keyword evidence="5 6" id="KW-0456">Lyase</keyword>
<dbReference type="Pfam" id="PF14698">
    <property type="entry name" value="ASL_C2"/>
    <property type="match status" value="1"/>
</dbReference>
<dbReference type="EC" id="4.3.2.1" evidence="3 6"/>
<dbReference type="Pfam" id="PF00206">
    <property type="entry name" value="Lyase_1"/>
    <property type="match status" value="1"/>
</dbReference>
<protein>
    <recommendedName>
        <fullName evidence="3 6">Argininosuccinate lyase</fullName>
        <shortName evidence="6">ASAL</shortName>
        <ecNumber evidence="3 6">4.3.2.1</ecNumber>
    </recommendedName>
    <alternativeName>
        <fullName evidence="6">Arginosuccinase</fullName>
    </alternativeName>
</protein>
<dbReference type="UniPathway" id="UPA00068">
    <property type="reaction ID" value="UER00114"/>
</dbReference>
<dbReference type="InterPro" id="IPR009049">
    <property type="entry name" value="Argininosuccinate_lyase"/>
</dbReference>
<feature type="domain" description="Fumarate lyase N-terminal" evidence="8">
    <location>
        <begin position="72"/>
        <end position="298"/>
    </location>
</feature>
<organism evidence="10 11">
    <name type="scientific">Skermanella aerolata</name>
    <dbReference type="NCBI Taxonomy" id="393310"/>
    <lineage>
        <taxon>Bacteria</taxon>
        <taxon>Pseudomonadati</taxon>
        <taxon>Pseudomonadota</taxon>
        <taxon>Alphaproteobacteria</taxon>
        <taxon>Rhodospirillales</taxon>
        <taxon>Azospirillaceae</taxon>
        <taxon>Skermanella</taxon>
    </lineage>
</organism>
<evidence type="ECO:0000259" key="9">
    <source>
        <dbReference type="Pfam" id="PF14698"/>
    </source>
</evidence>
<dbReference type="NCBIfam" id="TIGR00838">
    <property type="entry name" value="argH"/>
    <property type="match status" value="1"/>
</dbReference>
<evidence type="ECO:0000256" key="5">
    <source>
        <dbReference type="ARBA" id="ARBA00023239"/>
    </source>
</evidence>
<keyword evidence="6" id="KW-0963">Cytoplasm</keyword>
<dbReference type="GO" id="GO:0005829">
    <property type="term" value="C:cytosol"/>
    <property type="evidence" value="ECO:0007669"/>
    <property type="project" value="TreeGrafter"/>
</dbReference>
<name>A0A512DIY1_9PROT</name>
<dbReference type="Gene3D" id="1.20.200.10">
    <property type="entry name" value="Fumarase/aspartase (Central domain)"/>
    <property type="match status" value="1"/>
</dbReference>
<evidence type="ECO:0000313" key="11">
    <source>
        <dbReference type="Proteomes" id="UP000321523"/>
    </source>
</evidence>
<accession>A0A512DIY1</accession>
<dbReference type="InterPro" id="IPR008948">
    <property type="entry name" value="L-Aspartase-like"/>
</dbReference>
<dbReference type="Proteomes" id="UP000321523">
    <property type="component" value="Unassembled WGS sequence"/>
</dbReference>
<evidence type="ECO:0000256" key="6">
    <source>
        <dbReference type="HAMAP-Rule" id="MF_00006"/>
    </source>
</evidence>